<dbReference type="OrthoDB" id="1883251at2759"/>
<comment type="function">
    <text evidence="1">Dirigent proteins impart stereoselectivity on the phenoxy radical-coupling reaction, yielding optically active lignans from two molecules of coniferyl alcohol in the biosynthesis of lignans, flavonolignans, and alkaloids and thus plays a central role in plant secondary metabolism.</text>
</comment>
<sequence length="158" mass="17273">MAAAPCPSLVLVLLLICSCAAADGELIHHLHFYFHEVDTGTRHAQRHLHQRRQPAPARVRNTPSASTFGDVNVFDDELPEGPDPASRLIGRARGLAAHASLDESRGLSPVDFDRLLRLPAALRFARGYMHDQQALSATDTAIVVVFDIHVPARAFDPN</sequence>
<dbReference type="EMBL" id="CM003530">
    <property type="protein sequence ID" value="RCV17111.1"/>
    <property type="molecule type" value="Genomic_DNA"/>
</dbReference>
<keyword evidence="1" id="KW-0732">Signal</keyword>
<dbReference type="PANTHER" id="PTHR21495">
    <property type="entry name" value="NUCLEOPORIN-RELATED"/>
    <property type="match status" value="1"/>
</dbReference>
<dbReference type="GO" id="GO:0048046">
    <property type="term" value="C:apoplast"/>
    <property type="evidence" value="ECO:0007669"/>
    <property type="project" value="UniProtKB-SubCell"/>
</dbReference>
<organism evidence="2">
    <name type="scientific">Setaria italica</name>
    <name type="common">Foxtail millet</name>
    <name type="synonym">Panicum italicum</name>
    <dbReference type="NCBI Taxonomy" id="4555"/>
    <lineage>
        <taxon>Eukaryota</taxon>
        <taxon>Viridiplantae</taxon>
        <taxon>Streptophyta</taxon>
        <taxon>Embryophyta</taxon>
        <taxon>Tracheophyta</taxon>
        <taxon>Spermatophyta</taxon>
        <taxon>Magnoliopsida</taxon>
        <taxon>Liliopsida</taxon>
        <taxon>Poales</taxon>
        <taxon>Poaceae</taxon>
        <taxon>PACMAD clade</taxon>
        <taxon>Panicoideae</taxon>
        <taxon>Panicodae</taxon>
        <taxon>Paniceae</taxon>
        <taxon>Cenchrinae</taxon>
        <taxon>Setaria</taxon>
    </lineage>
</organism>
<dbReference type="InterPro" id="IPR004265">
    <property type="entry name" value="Dirigent"/>
</dbReference>
<comment type="subcellular location">
    <subcellularLocation>
        <location evidence="1">Secreted</location>
        <location evidence="1">Extracellular space</location>
        <location evidence="1">Apoplast</location>
    </subcellularLocation>
</comment>
<accession>A0A368QGM7</accession>
<keyword evidence="1" id="KW-0052">Apoplast</keyword>
<feature type="chain" id="PRO_5016481990" description="Dirigent protein" evidence="1">
    <location>
        <begin position="23"/>
        <end position="158"/>
    </location>
</feature>
<evidence type="ECO:0000313" key="2">
    <source>
        <dbReference type="EMBL" id="RCV17111.1"/>
    </source>
</evidence>
<feature type="signal peptide" evidence="1">
    <location>
        <begin position="1"/>
        <end position="22"/>
    </location>
</feature>
<comment type="similarity">
    <text evidence="1">Belongs to the plant dirigent protein family.</text>
</comment>
<proteinExistence type="inferred from homology"/>
<keyword evidence="1" id="KW-0964">Secreted</keyword>
<name>A0A368QGM7_SETIT</name>
<reference evidence="2" key="2">
    <citation type="submission" date="2015-07" db="EMBL/GenBank/DDBJ databases">
        <authorList>
            <person name="Noorani M."/>
        </authorList>
    </citation>
    <scope>NUCLEOTIDE SEQUENCE</scope>
    <source>
        <strain evidence="2">Yugu1</strain>
    </source>
</reference>
<dbReference type="AlphaFoldDB" id="A0A368QGM7"/>
<evidence type="ECO:0000256" key="1">
    <source>
        <dbReference type="RuleBase" id="RU363099"/>
    </source>
</evidence>
<reference evidence="2" key="1">
    <citation type="journal article" date="2012" name="Nat. Biotechnol.">
        <title>Reference genome sequence of the model plant Setaria.</title>
        <authorList>
            <person name="Bennetzen J.L."/>
            <person name="Schmutz J."/>
            <person name="Wang H."/>
            <person name="Percifield R."/>
            <person name="Hawkins J."/>
            <person name="Pontaroli A.C."/>
            <person name="Estep M."/>
            <person name="Feng L."/>
            <person name="Vaughn J.N."/>
            <person name="Grimwood J."/>
            <person name="Jenkins J."/>
            <person name="Barry K."/>
            <person name="Lindquist E."/>
            <person name="Hellsten U."/>
            <person name="Deshpande S."/>
            <person name="Wang X."/>
            <person name="Wu X."/>
            <person name="Mitros T."/>
            <person name="Triplett J."/>
            <person name="Yang X."/>
            <person name="Ye C.Y."/>
            <person name="Mauro-Herrera M."/>
            <person name="Wang L."/>
            <person name="Li P."/>
            <person name="Sharma M."/>
            <person name="Sharma R."/>
            <person name="Ronald P.C."/>
            <person name="Panaud O."/>
            <person name="Kellogg E.A."/>
            <person name="Brutnell T.P."/>
            <person name="Doust A.N."/>
            <person name="Tuskan G.A."/>
            <person name="Rokhsar D."/>
            <person name="Devos K.M."/>
        </authorList>
    </citation>
    <scope>NUCLEOTIDE SEQUENCE [LARGE SCALE GENOMIC DNA]</scope>
    <source>
        <strain evidence="2">Yugu1</strain>
    </source>
</reference>
<comment type="subunit">
    <text evidence="1">Homodimer.</text>
</comment>
<dbReference type="Pfam" id="PF03018">
    <property type="entry name" value="Dirigent"/>
    <property type="match status" value="1"/>
</dbReference>
<gene>
    <name evidence="2" type="ORF">SETIT_3G193500v2</name>
</gene>
<protein>
    <recommendedName>
        <fullName evidence="1">Dirigent protein</fullName>
    </recommendedName>
</protein>
<dbReference type="STRING" id="4555.A0A368QGM7"/>